<dbReference type="FunFam" id="3.40.50.20:FF:000006">
    <property type="entry name" value="Phosphoribosylamine--glycine ligase, chloroplastic"/>
    <property type="match status" value="1"/>
</dbReference>
<dbReference type="FunFam" id="3.30.470.20:FF:000018">
    <property type="entry name" value="Trifunctional purine biosynthetic protein adenosine-3"/>
    <property type="match status" value="1"/>
</dbReference>
<evidence type="ECO:0000256" key="11">
    <source>
        <dbReference type="ARBA" id="ARBA00042864"/>
    </source>
</evidence>
<dbReference type="Gene3D" id="3.90.600.10">
    <property type="entry name" value="Phosphoribosylglycinamide synthetase, C-terminal domain"/>
    <property type="match status" value="1"/>
</dbReference>
<dbReference type="UniPathway" id="UPA00074">
    <property type="reaction ID" value="UER00125"/>
</dbReference>
<dbReference type="InterPro" id="IPR016185">
    <property type="entry name" value="PreATP-grasp_dom_sf"/>
</dbReference>
<dbReference type="SUPFAM" id="SSF51246">
    <property type="entry name" value="Rudiment single hybrid motif"/>
    <property type="match status" value="1"/>
</dbReference>
<protein>
    <recommendedName>
        <fullName evidence="2">phosphoribosylamine--glycine ligase</fullName>
        <ecNumber evidence="2">6.3.4.13</ecNumber>
    </recommendedName>
    <alternativeName>
        <fullName evidence="10">Glycinamide ribonucleotide synthetase</fullName>
    </alternativeName>
    <alternativeName>
        <fullName evidence="11">Phosphoribosylglycinamide synthetase</fullName>
    </alternativeName>
</protein>
<dbReference type="PANTHER" id="PTHR43472">
    <property type="entry name" value="PHOSPHORIBOSYLAMINE--GLYCINE LIGASE"/>
    <property type="match status" value="1"/>
</dbReference>
<sequence>MQTGKLKVLILGYGSREHALAWKIAQSPLVGRIFVAPGNAGTAEIATNVSISDEDVENLVIFASQNQIDLTVVGTNDPLAFGVVDAFQAAGLAIFGPRQAAARLESSKAFAKKFMQRYAIPTPAFATFHSYAEAVTYLDGLPNGRVVVKVSGLGKMGLGVTVCDTKVKARAALYSYMVDQLLGKASASTIIIEERLRGPEVSMFALSDGKTAVPLTPVRDHKRIFDGDTGPNTGGMGAFAPVPNLPPNFVAQVMETIIQPTIDGMAAEGNRYVGVLFAGLMLTERGVQVLEFNCRFGNPETLVLMSLLQSDLVAAMLACIDGSLSLDHVQMRDGAAAAVMLASPSYPAEQFPLGLSISGIDAARALSHVTLFHHGTACENGRLLTSRGRVLAVTAVADNLPCALRRVYRGVDKISFAGAQYRRDVGGGAPWLKHPPVLRWGKQRVGLGTDSPRRVGEVI</sequence>
<dbReference type="InterPro" id="IPR000115">
    <property type="entry name" value="PRibGlycinamide_synth"/>
</dbReference>
<proteinExistence type="inferred from homology"/>
<dbReference type="InterPro" id="IPR011054">
    <property type="entry name" value="Rudment_hybrid_motif"/>
</dbReference>
<dbReference type="Gene3D" id="3.30.470.20">
    <property type="entry name" value="ATP-grasp fold, B domain"/>
    <property type="match status" value="1"/>
</dbReference>
<evidence type="ECO:0000259" key="12">
    <source>
        <dbReference type="PROSITE" id="PS50975"/>
    </source>
</evidence>
<dbReference type="EC" id="6.3.4.13" evidence="2"/>
<dbReference type="SMART" id="SM01209">
    <property type="entry name" value="GARS_A"/>
    <property type="match status" value="1"/>
</dbReference>
<dbReference type="InterPro" id="IPR020562">
    <property type="entry name" value="PRibGlycinamide_synth_N"/>
</dbReference>
<dbReference type="InterPro" id="IPR013815">
    <property type="entry name" value="ATP_grasp_subdomain_1"/>
</dbReference>
<gene>
    <name evidence="13" type="ORF">MNBD_CHLOROFLEXI01-3776</name>
</gene>
<dbReference type="InterPro" id="IPR037123">
    <property type="entry name" value="PRibGlycinamide_synth_C_sf"/>
</dbReference>
<keyword evidence="4" id="KW-0479">Metal-binding</keyword>
<dbReference type="InterPro" id="IPR020561">
    <property type="entry name" value="PRibGlycinamid_synth_ATP-grasp"/>
</dbReference>
<evidence type="ECO:0000256" key="3">
    <source>
        <dbReference type="ARBA" id="ARBA00022598"/>
    </source>
</evidence>
<dbReference type="SUPFAM" id="SSF56059">
    <property type="entry name" value="Glutathione synthetase ATP-binding domain-like"/>
    <property type="match status" value="1"/>
</dbReference>
<evidence type="ECO:0000256" key="9">
    <source>
        <dbReference type="ARBA" id="ARBA00038345"/>
    </source>
</evidence>
<dbReference type="PROSITE" id="PS50975">
    <property type="entry name" value="ATP_GRASP"/>
    <property type="match status" value="1"/>
</dbReference>
<dbReference type="AlphaFoldDB" id="A0A3B0VQ66"/>
<reference evidence="13" key="1">
    <citation type="submission" date="2018-06" db="EMBL/GenBank/DDBJ databases">
        <authorList>
            <person name="Zhirakovskaya E."/>
        </authorList>
    </citation>
    <scope>NUCLEOTIDE SEQUENCE</scope>
</reference>
<dbReference type="GO" id="GO:0006189">
    <property type="term" value="P:'de novo' IMP biosynthetic process"/>
    <property type="evidence" value="ECO:0007669"/>
    <property type="project" value="UniProtKB-UniPathway"/>
</dbReference>
<dbReference type="Gene3D" id="3.40.50.20">
    <property type="match status" value="1"/>
</dbReference>
<dbReference type="SMART" id="SM01210">
    <property type="entry name" value="GARS_C"/>
    <property type="match status" value="1"/>
</dbReference>
<dbReference type="Pfam" id="PF01071">
    <property type="entry name" value="GARS_A"/>
    <property type="match status" value="1"/>
</dbReference>
<evidence type="ECO:0000256" key="8">
    <source>
        <dbReference type="ARBA" id="ARBA00023211"/>
    </source>
</evidence>
<dbReference type="GO" id="GO:0005524">
    <property type="term" value="F:ATP binding"/>
    <property type="evidence" value="ECO:0007669"/>
    <property type="project" value="UniProtKB-KW"/>
</dbReference>
<evidence type="ECO:0000256" key="10">
    <source>
        <dbReference type="ARBA" id="ARBA00042242"/>
    </source>
</evidence>
<keyword evidence="7" id="KW-0067">ATP-binding</keyword>
<name>A0A3B0VQ66_9ZZZZ</name>
<dbReference type="InterPro" id="IPR011761">
    <property type="entry name" value="ATP-grasp"/>
</dbReference>
<dbReference type="InterPro" id="IPR020560">
    <property type="entry name" value="PRibGlycinamide_synth_C-dom"/>
</dbReference>
<evidence type="ECO:0000256" key="4">
    <source>
        <dbReference type="ARBA" id="ARBA00022723"/>
    </source>
</evidence>
<dbReference type="NCBIfam" id="TIGR00877">
    <property type="entry name" value="purD"/>
    <property type="match status" value="1"/>
</dbReference>
<keyword evidence="5" id="KW-0547">Nucleotide-binding</keyword>
<evidence type="ECO:0000256" key="2">
    <source>
        <dbReference type="ARBA" id="ARBA00013255"/>
    </source>
</evidence>
<dbReference type="Pfam" id="PF02843">
    <property type="entry name" value="GARS_C"/>
    <property type="match status" value="1"/>
</dbReference>
<keyword evidence="8" id="KW-0464">Manganese</keyword>
<comment type="pathway">
    <text evidence="1">Purine metabolism; IMP biosynthesis via de novo pathway; N(1)-(5-phospho-D-ribosyl)glycinamide from 5-phospho-alpha-D-ribose 1-diphosphate: step 2/2.</text>
</comment>
<accession>A0A3B0VQ66</accession>
<dbReference type="Pfam" id="PF02844">
    <property type="entry name" value="GARS_N"/>
    <property type="match status" value="1"/>
</dbReference>
<keyword evidence="3 13" id="KW-0436">Ligase</keyword>
<feature type="domain" description="ATP-grasp" evidence="12">
    <location>
        <begin position="112"/>
        <end position="321"/>
    </location>
</feature>
<dbReference type="SUPFAM" id="SSF52440">
    <property type="entry name" value="PreATP-grasp domain"/>
    <property type="match status" value="1"/>
</dbReference>
<dbReference type="HAMAP" id="MF_00138">
    <property type="entry name" value="GARS"/>
    <property type="match status" value="1"/>
</dbReference>
<comment type="similarity">
    <text evidence="9">Belongs to the GARS family.</text>
</comment>
<dbReference type="GO" id="GO:0009113">
    <property type="term" value="P:purine nucleobase biosynthetic process"/>
    <property type="evidence" value="ECO:0007669"/>
    <property type="project" value="InterPro"/>
</dbReference>
<evidence type="ECO:0000313" key="13">
    <source>
        <dbReference type="EMBL" id="VAW33744.1"/>
    </source>
</evidence>
<dbReference type="EMBL" id="UOEU01000479">
    <property type="protein sequence ID" value="VAW33744.1"/>
    <property type="molecule type" value="Genomic_DNA"/>
</dbReference>
<keyword evidence="6" id="KW-0658">Purine biosynthesis</keyword>
<evidence type="ECO:0000256" key="7">
    <source>
        <dbReference type="ARBA" id="ARBA00022840"/>
    </source>
</evidence>
<organism evidence="13">
    <name type="scientific">hydrothermal vent metagenome</name>
    <dbReference type="NCBI Taxonomy" id="652676"/>
    <lineage>
        <taxon>unclassified sequences</taxon>
        <taxon>metagenomes</taxon>
        <taxon>ecological metagenomes</taxon>
    </lineage>
</organism>
<dbReference type="PANTHER" id="PTHR43472:SF1">
    <property type="entry name" value="PHOSPHORIBOSYLAMINE--GLYCINE LIGASE, CHLOROPLASTIC"/>
    <property type="match status" value="1"/>
</dbReference>
<evidence type="ECO:0000256" key="5">
    <source>
        <dbReference type="ARBA" id="ARBA00022741"/>
    </source>
</evidence>
<dbReference type="GO" id="GO:0046872">
    <property type="term" value="F:metal ion binding"/>
    <property type="evidence" value="ECO:0007669"/>
    <property type="project" value="UniProtKB-KW"/>
</dbReference>
<evidence type="ECO:0000256" key="1">
    <source>
        <dbReference type="ARBA" id="ARBA00005174"/>
    </source>
</evidence>
<dbReference type="GO" id="GO:0004637">
    <property type="term" value="F:phosphoribosylamine-glycine ligase activity"/>
    <property type="evidence" value="ECO:0007669"/>
    <property type="project" value="UniProtKB-EC"/>
</dbReference>
<evidence type="ECO:0000256" key="6">
    <source>
        <dbReference type="ARBA" id="ARBA00022755"/>
    </source>
</evidence>
<dbReference type="Gene3D" id="3.30.1490.20">
    <property type="entry name" value="ATP-grasp fold, A domain"/>
    <property type="match status" value="1"/>
</dbReference>